<dbReference type="Proteomes" id="UP000643279">
    <property type="component" value="Unassembled WGS sequence"/>
</dbReference>
<feature type="compositionally biased region" description="Polar residues" evidence="6">
    <location>
        <begin position="594"/>
        <end position="605"/>
    </location>
</feature>
<keyword evidence="3 7" id="KW-0812">Transmembrane</keyword>
<evidence type="ECO:0000256" key="1">
    <source>
        <dbReference type="ARBA" id="ARBA00004651"/>
    </source>
</evidence>
<proteinExistence type="predicted"/>
<organism evidence="9 10">
    <name type="scientific">Arthrobacter liuii</name>
    <dbReference type="NCBI Taxonomy" id="1476996"/>
    <lineage>
        <taxon>Bacteria</taxon>
        <taxon>Bacillati</taxon>
        <taxon>Actinomycetota</taxon>
        <taxon>Actinomycetes</taxon>
        <taxon>Micrococcales</taxon>
        <taxon>Micrococcaceae</taxon>
        <taxon>Arthrobacter</taxon>
    </lineage>
</organism>
<feature type="domain" description="Phosphatidylglycerol lysyltransferase C-terminal" evidence="8">
    <location>
        <begin position="214"/>
        <end position="519"/>
    </location>
</feature>
<comment type="subcellular location">
    <subcellularLocation>
        <location evidence="1">Cell membrane</location>
        <topology evidence="1">Multi-pass membrane protein</topology>
    </subcellularLocation>
</comment>
<protein>
    <recommendedName>
        <fullName evidence="8">Phosphatidylglycerol lysyltransferase C-terminal domain-containing protein</fullName>
    </recommendedName>
</protein>
<reference evidence="10" key="1">
    <citation type="journal article" date="2019" name="Int. J. Syst. Evol. Microbiol.">
        <title>The Global Catalogue of Microorganisms (GCM) 10K type strain sequencing project: providing services to taxonomists for standard genome sequencing and annotation.</title>
        <authorList>
            <consortium name="The Broad Institute Genomics Platform"/>
            <consortium name="The Broad Institute Genome Sequencing Center for Infectious Disease"/>
            <person name="Wu L."/>
            <person name="Ma J."/>
        </authorList>
    </citation>
    <scope>NUCLEOTIDE SEQUENCE [LARGE SCALE GENOMIC DNA]</scope>
    <source>
        <strain evidence="10">CGMCC 1.12778</strain>
    </source>
</reference>
<evidence type="ECO:0000256" key="6">
    <source>
        <dbReference type="SAM" id="MobiDB-lite"/>
    </source>
</evidence>
<evidence type="ECO:0000256" key="3">
    <source>
        <dbReference type="ARBA" id="ARBA00022692"/>
    </source>
</evidence>
<dbReference type="PANTHER" id="PTHR34697">
    <property type="entry name" value="PHOSPHATIDYLGLYCEROL LYSYLTRANSFERASE"/>
    <property type="match status" value="1"/>
</dbReference>
<feature type="transmembrane region" description="Helical" evidence="7">
    <location>
        <begin position="23"/>
        <end position="42"/>
    </location>
</feature>
<keyword evidence="10" id="KW-1185">Reference proteome</keyword>
<feature type="transmembrane region" description="Helical" evidence="7">
    <location>
        <begin position="108"/>
        <end position="132"/>
    </location>
</feature>
<dbReference type="PANTHER" id="PTHR34697:SF2">
    <property type="entry name" value="PHOSPHATIDYLGLYCEROL LYSYLTRANSFERASE"/>
    <property type="match status" value="1"/>
</dbReference>
<feature type="region of interest" description="Disordered" evidence="6">
    <location>
        <begin position="557"/>
        <end position="605"/>
    </location>
</feature>
<dbReference type="InterPro" id="IPR024320">
    <property type="entry name" value="LPG_synthase_C"/>
</dbReference>
<keyword evidence="2" id="KW-1003">Cell membrane</keyword>
<evidence type="ECO:0000256" key="7">
    <source>
        <dbReference type="SAM" id="Phobius"/>
    </source>
</evidence>
<feature type="transmembrane region" description="Helical" evidence="7">
    <location>
        <begin position="172"/>
        <end position="195"/>
    </location>
</feature>
<evidence type="ECO:0000259" key="8">
    <source>
        <dbReference type="Pfam" id="PF09924"/>
    </source>
</evidence>
<evidence type="ECO:0000256" key="4">
    <source>
        <dbReference type="ARBA" id="ARBA00022989"/>
    </source>
</evidence>
<sequence length="605" mass="65031">MAIVPSFLLLVLAEGLRRGRRFAWAAALLVQAGLSALALVTLASVLRSAAAGTVAGEVIAATGNGGGGPHHPLALAVPLAVPMVLFMVLLVCGRFFSVSPPRGTYARLGAQLLVLACVLSAVYVGTGMVLAADFSPVPALADLLADLPDRFLPLGYTVDVPPAFFPQSSPSVLLYEGVGILFWAVTGVLILKTFLRPTTSRSRNDRARALEILKNGDSNSISWMTTWAGNTYWFSTSGKTFIAYRVNSGVALTLGAPVGQPAGLSETLEEFSRYCKAKGWTPCIYAAPASARDAASELGWEATQIAQETVLPLESLSFKGKKFQDIRTAMNKAEKAGIRAQWVRYPTAARHLKNQIVAISEEWVADRKMPEMGFTLGGLDELNDPEVRCLLALDNQNHVHAVTSWLPVYHHGRIVGWTLDFMRRNETGFRPAIEFLIASAATTLLKDGYEFISLSAAPLAHVPQGKNSQTPPADLPEASGLDRLLDNIGSALEPVYGFRSLLAFKAKFHPHYHPLFMIYPDSASLPAIGNALSRAYLPSLSVREVLRLLHQILRRGSTTGGRAKTQKSSSLISAKPEPQESHEQLSGDAKHGGTTASAGSIKDQT</sequence>
<feature type="transmembrane region" description="Helical" evidence="7">
    <location>
        <begin position="73"/>
        <end position="96"/>
    </location>
</feature>
<dbReference type="InterPro" id="IPR051211">
    <property type="entry name" value="PG_lysyltransferase"/>
</dbReference>
<dbReference type="EMBL" id="BMFW01000064">
    <property type="protein sequence ID" value="GGI03200.1"/>
    <property type="molecule type" value="Genomic_DNA"/>
</dbReference>
<keyword evidence="5 7" id="KW-0472">Membrane</keyword>
<gene>
    <name evidence="9" type="ORF">GCM10007170_46630</name>
</gene>
<keyword evidence="4 7" id="KW-1133">Transmembrane helix</keyword>
<feature type="compositionally biased region" description="Basic and acidic residues" evidence="6">
    <location>
        <begin position="577"/>
        <end position="591"/>
    </location>
</feature>
<dbReference type="Pfam" id="PF09924">
    <property type="entry name" value="LPG_synthase_C"/>
    <property type="match status" value="1"/>
</dbReference>
<accession>A0ABQ2AZC7</accession>
<name>A0ABQ2AZC7_9MICC</name>
<comment type="caution">
    <text evidence="9">The sequence shown here is derived from an EMBL/GenBank/DDBJ whole genome shotgun (WGS) entry which is preliminary data.</text>
</comment>
<evidence type="ECO:0000313" key="9">
    <source>
        <dbReference type="EMBL" id="GGI03200.1"/>
    </source>
</evidence>
<evidence type="ECO:0000256" key="5">
    <source>
        <dbReference type="ARBA" id="ARBA00023136"/>
    </source>
</evidence>
<evidence type="ECO:0000256" key="2">
    <source>
        <dbReference type="ARBA" id="ARBA00022475"/>
    </source>
</evidence>
<evidence type="ECO:0000313" key="10">
    <source>
        <dbReference type="Proteomes" id="UP000643279"/>
    </source>
</evidence>